<dbReference type="AlphaFoldDB" id="A0AAT9FJI5"/>
<dbReference type="EMBL" id="AP026866">
    <property type="protein sequence ID" value="BDS06159.1"/>
    <property type="molecule type" value="Genomic_DNA"/>
</dbReference>
<sequence>MLISRYQSKENITQAMRLRMYQLMQANYDHVTQERFRDDLDAKDGAIILYDENDRIQGFSTLVWYRDLLDDSDVVFSGDTIIDRQHWGSRELVNEFCRLCGQWVKSHDRTLHWFLISKGHRTYQFLPLFSKQWHPMPAKHDPKLANDAATCARILYGDAWCEDSGVLRFSENQGQMKPEVAAATEQRKQNRYVEFFCKRNPGFANGDELVCLVAMHEENLRGTALRAFRKGMME</sequence>
<gene>
    <name evidence="1" type="ORF">NT6N_11990</name>
</gene>
<accession>A0AAT9FJI5</accession>
<evidence type="ECO:0008006" key="2">
    <source>
        <dbReference type="Google" id="ProtNLM"/>
    </source>
</evidence>
<reference evidence="1" key="1">
    <citation type="submission" date="2024-07" db="EMBL/GenBank/DDBJ databases">
        <title>Complete genome sequence of Verrucomicrobiaceae bacterium NT6N.</title>
        <authorList>
            <person name="Huang C."/>
            <person name="Takami H."/>
            <person name="Hamasaki K."/>
        </authorList>
    </citation>
    <scope>NUCLEOTIDE SEQUENCE</scope>
    <source>
        <strain evidence="1">NT6N</strain>
    </source>
</reference>
<organism evidence="1">
    <name type="scientific">Oceaniferula spumae</name>
    <dbReference type="NCBI Taxonomy" id="2979115"/>
    <lineage>
        <taxon>Bacteria</taxon>
        <taxon>Pseudomonadati</taxon>
        <taxon>Verrucomicrobiota</taxon>
        <taxon>Verrucomicrobiia</taxon>
        <taxon>Verrucomicrobiales</taxon>
        <taxon>Verrucomicrobiaceae</taxon>
        <taxon>Oceaniferula</taxon>
    </lineage>
</organism>
<name>A0AAT9FJI5_9BACT</name>
<dbReference type="KEGG" id="osu:NT6N_11990"/>
<evidence type="ECO:0000313" key="1">
    <source>
        <dbReference type="EMBL" id="BDS06159.1"/>
    </source>
</evidence>
<proteinExistence type="predicted"/>
<protein>
    <recommendedName>
        <fullName evidence="2">GNAT family N-acetyltransferase</fullName>
    </recommendedName>
</protein>